<dbReference type="eggNOG" id="ENOG502S7TU">
    <property type="taxonomic scope" value="Eukaryota"/>
</dbReference>
<dbReference type="Gene3D" id="1.10.110.10">
    <property type="entry name" value="Plant lipid-transfer and hydrophobic proteins"/>
    <property type="match status" value="1"/>
</dbReference>
<evidence type="ECO:0000313" key="7">
    <source>
        <dbReference type="EMBL" id="EYU32232.1"/>
    </source>
</evidence>
<dbReference type="CDD" id="cd01960">
    <property type="entry name" value="nsLTP1"/>
    <property type="match status" value="1"/>
</dbReference>
<evidence type="ECO:0000256" key="4">
    <source>
        <dbReference type="RuleBase" id="RU000628"/>
    </source>
</evidence>
<dbReference type="InterPro" id="IPR036312">
    <property type="entry name" value="Bifun_inhib/LTP/seed_sf"/>
</dbReference>
<evidence type="ECO:0000259" key="6">
    <source>
        <dbReference type="SMART" id="SM00499"/>
    </source>
</evidence>
<dbReference type="InterPro" id="IPR000528">
    <property type="entry name" value="Plant_nsLTP"/>
</dbReference>
<evidence type="ECO:0000256" key="5">
    <source>
        <dbReference type="SAM" id="SignalP"/>
    </source>
</evidence>
<accession>A0A022QU64</accession>
<name>A0A022QU64_ERYGU</name>
<dbReference type="AlphaFoldDB" id="A0A022QU64"/>
<proteinExistence type="inferred from homology"/>
<keyword evidence="8" id="KW-1185">Reference proteome</keyword>
<protein>
    <recommendedName>
        <fullName evidence="4">Non-specific lipid-transfer protein</fullName>
    </recommendedName>
</protein>
<reference evidence="7 8" key="1">
    <citation type="journal article" date="2013" name="Proc. Natl. Acad. Sci. U.S.A.">
        <title>Fine-scale variation in meiotic recombination in Mimulus inferred from population shotgun sequencing.</title>
        <authorList>
            <person name="Hellsten U."/>
            <person name="Wright K.M."/>
            <person name="Jenkins J."/>
            <person name="Shu S."/>
            <person name="Yuan Y."/>
            <person name="Wessler S.R."/>
            <person name="Schmutz J."/>
            <person name="Willis J.H."/>
            <person name="Rokhsar D.S."/>
        </authorList>
    </citation>
    <scope>NUCLEOTIDE SEQUENCE [LARGE SCALE GENOMIC DNA]</scope>
    <source>
        <strain evidence="8">cv. DUN x IM62</strain>
    </source>
</reference>
<keyword evidence="3 4" id="KW-0446">Lipid-binding</keyword>
<comment type="similarity">
    <text evidence="1 4">Belongs to the plant LTP family.</text>
</comment>
<dbReference type="EMBL" id="KI630880">
    <property type="protein sequence ID" value="EYU32232.1"/>
    <property type="molecule type" value="Genomic_DNA"/>
</dbReference>
<dbReference type="SUPFAM" id="SSF47699">
    <property type="entry name" value="Bifunctional inhibitor/lipid-transfer protein/seed storage 2S albumin"/>
    <property type="match status" value="1"/>
</dbReference>
<dbReference type="STRING" id="4155.A0A022QU64"/>
<evidence type="ECO:0000256" key="3">
    <source>
        <dbReference type="ARBA" id="ARBA00023121"/>
    </source>
</evidence>
<dbReference type="SMART" id="SM00499">
    <property type="entry name" value="AAI"/>
    <property type="match status" value="1"/>
</dbReference>
<keyword evidence="5" id="KW-0732">Signal</keyword>
<dbReference type="PRINTS" id="PR00382">
    <property type="entry name" value="LIPIDTRNSFER"/>
</dbReference>
<feature type="signal peptide" evidence="5">
    <location>
        <begin position="1"/>
        <end position="21"/>
    </location>
</feature>
<dbReference type="Proteomes" id="UP000030748">
    <property type="component" value="Unassembled WGS sequence"/>
</dbReference>
<dbReference type="KEGG" id="egt:105964057"/>
<evidence type="ECO:0000256" key="2">
    <source>
        <dbReference type="ARBA" id="ARBA00022448"/>
    </source>
</evidence>
<dbReference type="OMA" id="QGICECL"/>
<dbReference type="PhylomeDB" id="A0A022QU64"/>
<feature type="chain" id="PRO_5001504574" description="Non-specific lipid-transfer protein" evidence="5">
    <location>
        <begin position="22"/>
        <end position="111"/>
    </location>
</feature>
<comment type="function">
    <text evidence="4">Plant non-specific lipid-transfer proteins transfer phospholipids as well as galactolipids across membranes. May play a role in wax or cutin deposition in the cell walls of expanding epidermal cells and certain secretory tissues.</text>
</comment>
<organism evidence="7 8">
    <name type="scientific">Erythranthe guttata</name>
    <name type="common">Yellow monkey flower</name>
    <name type="synonym">Mimulus guttatus</name>
    <dbReference type="NCBI Taxonomy" id="4155"/>
    <lineage>
        <taxon>Eukaryota</taxon>
        <taxon>Viridiplantae</taxon>
        <taxon>Streptophyta</taxon>
        <taxon>Embryophyta</taxon>
        <taxon>Tracheophyta</taxon>
        <taxon>Spermatophyta</taxon>
        <taxon>Magnoliopsida</taxon>
        <taxon>eudicotyledons</taxon>
        <taxon>Gunneridae</taxon>
        <taxon>Pentapetalae</taxon>
        <taxon>asterids</taxon>
        <taxon>lamiids</taxon>
        <taxon>Lamiales</taxon>
        <taxon>Phrymaceae</taxon>
        <taxon>Erythranthe</taxon>
    </lineage>
</organism>
<dbReference type="GO" id="GO:0006869">
    <property type="term" value="P:lipid transport"/>
    <property type="evidence" value="ECO:0007669"/>
    <property type="project" value="InterPro"/>
</dbReference>
<gene>
    <name evidence="7" type="ORF">MIMGU_mgv1a016697mg</name>
</gene>
<feature type="domain" description="Bifunctional inhibitor/plant lipid transfer protein/seed storage helical" evidence="6">
    <location>
        <begin position="25"/>
        <end position="108"/>
    </location>
</feature>
<dbReference type="GO" id="GO:0008289">
    <property type="term" value="F:lipid binding"/>
    <property type="evidence" value="ECO:0007669"/>
    <property type="project" value="UniProtKB-KW"/>
</dbReference>
<dbReference type="InterPro" id="IPR016140">
    <property type="entry name" value="Bifunc_inhib/LTP/seed_store"/>
</dbReference>
<evidence type="ECO:0000313" key="8">
    <source>
        <dbReference type="Proteomes" id="UP000030748"/>
    </source>
</evidence>
<dbReference type="OrthoDB" id="1862539at2759"/>
<sequence length="111" mass="11908">MSRFAIIVVVFLLFVSKPALSVPTCKEVVADIAPCIGYLQGNEPTAQCCAGMKKLSGLVKTKKDRVASCSCGKQALSSFNYDASRLPLLPQKCGVNFNMPAIDKNFDCSKA</sequence>
<dbReference type="Pfam" id="PF00234">
    <property type="entry name" value="Tryp_alpha_amyl"/>
    <property type="match status" value="1"/>
</dbReference>
<dbReference type="PANTHER" id="PTHR33076">
    <property type="entry name" value="NON-SPECIFIC LIPID-TRANSFER PROTEIN 2-RELATED"/>
    <property type="match status" value="1"/>
</dbReference>
<evidence type="ECO:0000256" key="1">
    <source>
        <dbReference type="ARBA" id="ARBA00009748"/>
    </source>
</evidence>
<keyword evidence="2 4" id="KW-0813">Transport</keyword>